<accession>A0A917DT40</accession>
<keyword evidence="2" id="KW-1185">Reference proteome</keyword>
<evidence type="ECO:0000313" key="1">
    <source>
        <dbReference type="EMBL" id="GGD64200.1"/>
    </source>
</evidence>
<gene>
    <name evidence="1" type="ORF">GCM10010990_12100</name>
</gene>
<reference evidence="1" key="1">
    <citation type="journal article" date="2014" name="Int. J. Syst. Evol. Microbiol.">
        <title>Complete genome sequence of Corynebacterium casei LMG S-19264T (=DSM 44701T), isolated from a smear-ripened cheese.</title>
        <authorList>
            <consortium name="US DOE Joint Genome Institute (JGI-PGF)"/>
            <person name="Walter F."/>
            <person name="Albersmeier A."/>
            <person name="Kalinowski J."/>
            <person name="Ruckert C."/>
        </authorList>
    </citation>
    <scope>NUCLEOTIDE SEQUENCE</scope>
    <source>
        <strain evidence="1">CGMCC 1.15360</strain>
    </source>
</reference>
<dbReference type="AlphaFoldDB" id="A0A917DT40"/>
<organism evidence="1 2">
    <name type="scientific">Croceicoccus mobilis</name>
    <dbReference type="NCBI Taxonomy" id="1703339"/>
    <lineage>
        <taxon>Bacteria</taxon>
        <taxon>Pseudomonadati</taxon>
        <taxon>Pseudomonadota</taxon>
        <taxon>Alphaproteobacteria</taxon>
        <taxon>Sphingomonadales</taxon>
        <taxon>Erythrobacteraceae</taxon>
        <taxon>Croceicoccus</taxon>
    </lineage>
</organism>
<sequence length="79" mass="8402">MLLRLEADEICASSVSDLADSRSMRPANCAAESWLASPVMSIPLPAPSALMMLEVADVLLVVVELVVVMDLRTADRACA</sequence>
<name>A0A917DT40_9SPHN</name>
<reference evidence="1" key="2">
    <citation type="submission" date="2020-09" db="EMBL/GenBank/DDBJ databases">
        <authorList>
            <person name="Sun Q."/>
            <person name="Zhou Y."/>
        </authorList>
    </citation>
    <scope>NUCLEOTIDE SEQUENCE</scope>
    <source>
        <strain evidence="1">CGMCC 1.15360</strain>
    </source>
</reference>
<dbReference type="EMBL" id="BMIP01000002">
    <property type="protein sequence ID" value="GGD64200.1"/>
    <property type="molecule type" value="Genomic_DNA"/>
</dbReference>
<protein>
    <submittedName>
        <fullName evidence="1">Uncharacterized protein</fullName>
    </submittedName>
</protein>
<dbReference type="Proteomes" id="UP000612349">
    <property type="component" value="Unassembled WGS sequence"/>
</dbReference>
<proteinExistence type="predicted"/>
<comment type="caution">
    <text evidence="1">The sequence shown here is derived from an EMBL/GenBank/DDBJ whole genome shotgun (WGS) entry which is preliminary data.</text>
</comment>
<evidence type="ECO:0000313" key="2">
    <source>
        <dbReference type="Proteomes" id="UP000612349"/>
    </source>
</evidence>